<organism evidence="1 2">
    <name type="scientific">Melia azedarach</name>
    <name type="common">Chinaberry tree</name>
    <dbReference type="NCBI Taxonomy" id="155640"/>
    <lineage>
        <taxon>Eukaryota</taxon>
        <taxon>Viridiplantae</taxon>
        <taxon>Streptophyta</taxon>
        <taxon>Embryophyta</taxon>
        <taxon>Tracheophyta</taxon>
        <taxon>Spermatophyta</taxon>
        <taxon>Magnoliopsida</taxon>
        <taxon>eudicotyledons</taxon>
        <taxon>Gunneridae</taxon>
        <taxon>Pentapetalae</taxon>
        <taxon>rosids</taxon>
        <taxon>malvids</taxon>
        <taxon>Sapindales</taxon>
        <taxon>Meliaceae</taxon>
        <taxon>Melia</taxon>
    </lineage>
</organism>
<protein>
    <submittedName>
        <fullName evidence="1">Glycosyltransferase</fullName>
    </submittedName>
</protein>
<evidence type="ECO:0000313" key="1">
    <source>
        <dbReference type="EMBL" id="KAJ4716867.1"/>
    </source>
</evidence>
<dbReference type="EMBL" id="CM051399">
    <property type="protein sequence ID" value="KAJ4716867.1"/>
    <property type="molecule type" value="Genomic_DNA"/>
</dbReference>
<dbReference type="Proteomes" id="UP001164539">
    <property type="component" value="Chromosome 6"/>
</dbReference>
<name>A0ACC1Y111_MELAZ</name>
<sequence length="305" mass="34870">MTYLENGYLDTIIDWIPGMKDIQLRDLPSFIRTTDPNDIVLNFLIISAKTTYKAPAVIFNSFDDIEQDVVNDLSSMFSEIYTIGPLLLLLSNIPENGFKYITSCLWKEDHECLHWLDSKKPKSVVYVNFGSITVMTKQQMVEFAWGLAQSKQNFLWIIRADLVKGESAVLPDQFVEEIKGRGLLASWCWQEKVLNHPSIGGFLTHNGWNSTLESVSGGVPMVCWPFFADQQTNCWFAFSKWGIGMKMNEIVKRDKVEKLVRELMEGENGKEMRSKAIEWKKKAEEAITVKGSSYMNLNKLVEVLS</sequence>
<accession>A0ACC1Y111</accession>
<comment type="caution">
    <text evidence="1">The sequence shown here is derived from an EMBL/GenBank/DDBJ whole genome shotgun (WGS) entry which is preliminary data.</text>
</comment>
<evidence type="ECO:0000313" key="2">
    <source>
        <dbReference type="Proteomes" id="UP001164539"/>
    </source>
</evidence>
<keyword evidence="2" id="KW-1185">Reference proteome</keyword>
<gene>
    <name evidence="1" type="ORF">OWV82_011826</name>
</gene>
<reference evidence="1 2" key="1">
    <citation type="journal article" date="2023" name="Science">
        <title>Complex scaffold remodeling in plant triterpene biosynthesis.</title>
        <authorList>
            <person name="De La Pena R."/>
            <person name="Hodgson H."/>
            <person name="Liu J.C."/>
            <person name="Stephenson M.J."/>
            <person name="Martin A.C."/>
            <person name="Owen C."/>
            <person name="Harkess A."/>
            <person name="Leebens-Mack J."/>
            <person name="Jimenez L.E."/>
            <person name="Osbourn A."/>
            <person name="Sattely E.S."/>
        </authorList>
    </citation>
    <scope>NUCLEOTIDE SEQUENCE [LARGE SCALE GENOMIC DNA]</scope>
    <source>
        <strain evidence="2">cv. JPN11</strain>
        <tissue evidence="1">Leaf</tissue>
    </source>
</reference>
<proteinExistence type="predicted"/>